<dbReference type="Proteomes" id="UP000236333">
    <property type="component" value="Unassembled WGS sequence"/>
</dbReference>
<dbReference type="GO" id="GO:0016787">
    <property type="term" value="F:hydrolase activity"/>
    <property type="evidence" value="ECO:0007669"/>
    <property type="project" value="UniProtKB-KW"/>
</dbReference>
<reference evidence="2 3" key="1">
    <citation type="journal article" date="2017" name="Mol. Biol. Evol.">
        <title>The 4-celled Tetrabaena socialis nuclear genome reveals the essential components for genetic control of cell number at the origin of multicellularity in the volvocine lineage.</title>
        <authorList>
            <person name="Featherston J."/>
            <person name="Arakaki Y."/>
            <person name="Hanschen E.R."/>
            <person name="Ferris P.J."/>
            <person name="Michod R.E."/>
            <person name="Olson B.J.S.C."/>
            <person name="Nozaki H."/>
            <person name="Durand P.M."/>
        </authorList>
    </citation>
    <scope>NUCLEOTIDE SEQUENCE [LARGE SCALE GENOMIC DNA]</scope>
    <source>
        <strain evidence="2 3">NIES-571</strain>
    </source>
</reference>
<dbReference type="AlphaFoldDB" id="A0A2J7VJK0"/>
<dbReference type="OrthoDB" id="424012at2759"/>
<dbReference type="Pfam" id="PF00850">
    <property type="entry name" value="Hist_deacetyl"/>
    <property type="match status" value="1"/>
</dbReference>
<sequence>PQPPFTRQNILSARPDALYLSLHRDPKRFYPYTSGFLAEAGEAEGAGFNVNVPWLKKGMADGDYL</sequence>
<keyword evidence="2" id="KW-0378">Hydrolase</keyword>
<dbReference type="Gene3D" id="3.40.800.20">
    <property type="entry name" value="Histone deacetylase domain"/>
    <property type="match status" value="1"/>
</dbReference>
<evidence type="ECO:0000313" key="2">
    <source>
        <dbReference type="EMBL" id="PNG51490.1"/>
    </source>
</evidence>
<dbReference type="SUPFAM" id="SSF52768">
    <property type="entry name" value="Arginase/deacetylase"/>
    <property type="match status" value="1"/>
</dbReference>
<feature type="non-terminal residue" evidence="2">
    <location>
        <position position="1"/>
    </location>
</feature>
<dbReference type="EMBL" id="PGGS01005840">
    <property type="protein sequence ID" value="PNG51490.1"/>
    <property type="molecule type" value="Genomic_DNA"/>
</dbReference>
<feature type="non-terminal residue" evidence="2">
    <location>
        <position position="65"/>
    </location>
</feature>
<evidence type="ECO:0000313" key="3">
    <source>
        <dbReference type="Proteomes" id="UP000236333"/>
    </source>
</evidence>
<dbReference type="InterPro" id="IPR023801">
    <property type="entry name" value="His_deacetylse_dom"/>
</dbReference>
<evidence type="ECO:0000259" key="1">
    <source>
        <dbReference type="Pfam" id="PF00850"/>
    </source>
</evidence>
<accession>A0A2J7VJK0</accession>
<feature type="domain" description="Histone deacetylase" evidence="1">
    <location>
        <begin position="8"/>
        <end position="65"/>
    </location>
</feature>
<gene>
    <name evidence="2" type="ORF">TSOC_015511</name>
</gene>
<dbReference type="InterPro" id="IPR023696">
    <property type="entry name" value="Ureohydrolase_dom_sf"/>
</dbReference>
<name>A0A2J7VJK0_9CHLO</name>
<comment type="caution">
    <text evidence="2">The sequence shown here is derived from an EMBL/GenBank/DDBJ whole genome shotgun (WGS) entry which is preliminary data.</text>
</comment>
<keyword evidence="3" id="KW-1185">Reference proteome</keyword>
<organism evidence="2 3">
    <name type="scientific">Tetrabaena socialis</name>
    <dbReference type="NCBI Taxonomy" id="47790"/>
    <lineage>
        <taxon>Eukaryota</taxon>
        <taxon>Viridiplantae</taxon>
        <taxon>Chlorophyta</taxon>
        <taxon>core chlorophytes</taxon>
        <taxon>Chlorophyceae</taxon>
        <taxon>CS clade</taxon>
        <taxon>Chlamydomonadales</taxon>
        <taxon>Tetrabaenaceae</taxon>
        <taxon>Tetrabaena</taxon>
    </lineage>
</organism>
<protein>
    <submittedName>
        <fullName evidence="2">Acetylpolyamine aminohydrolase</fullName>
    </submittedName>
</protein>
<dbReference type="InterPro" id="IPR037138">
    <property type="entry name" value="His_deacetylse_dom_sf"/>
</dbReference>
<proteinExistence type="predicted"/>